<evidence type="ECO:0000256" key="8">
    <source>
        <dbReference type="ARBA" id="ARBA00023136"/>
    </source>
</evidence>
<proteinExistence type="inferred from homology"/>
<reference evidence="11 12" key="1">
    <citation type="journal article" date="2007" name="Science">
        <title>The Chlamydomonas genome reveals the evolution of key animal and plant functions.</title>
        <authorList>
            <person name="Merchant S.S."/>
            <person name="Prochnik S.E."/>
            <person name="Vallon O."/>
            <person name="Harris E.H."/>
            <person name="Karpowicz S.J."/>
            <person name="Witman G.B."/>
            <person name="Terry A."/>
            <person name="Salamov A."/>
            <person name="Fritz-Laylin L.K."/>
            <person name="Marechal-Drouard L."/>
            <person name="Marshall W.F."/>
            <person name="Qu L.H."/>
            <person name="Nelson D.R."/>
            <person name="Sanderfoot A.A."/>
            <person name="Spalding M.H."/>
            <person name="Kapitonov V.V."/>
            <person name="Ren Q."/>
            <person name="Ferris P."/>
            <person name="Lindquist E."/>
            <person name="Shapiro H."/>
            <person name="Lucas S.M."/>
            <person name="Grimwood J."/>
            <person name="Schmutz J."/>
            <person name="Cardol P."/>
            <person name="Cerutti H."/>
            <person name="Chanfreau G."/>
            <person name="Chen C.L."/>
            <person name="Cognat V."/>
            <person name="Croft M.T."/>
            <person name="Dent R."/>
            <person name="Dutcher S."/>
            <person name="Fernandez E."/>
            <person name="Fukuzawa H."/>
            <person name="Gonzalez-Ballester D."/>
            <person name="Gonzalez-Halphen D."/>
            <person name="Hallmann A."/>
            <person name="Hanikenne M."/>
            <person name="Hippler M."/>
            <person name="Inwood W."/>
            <person name="Jabbari K."/>
            <person name="Kalanon M."/>
            <person name="Kuras R."/>
            <person name="Lefebvre P.A."/>
            <person name="Lemaire S.D."/>
            <person name="Lobanov A.V."/>
            <person name="Lohr M."/>
            <person name="Manuell A."/>
            <person name="Meier I."/>
            <person name="Mets L."/>
            <person name="Mittag M."/>
            <person name="Mittelmeier T."/>
            <person name="Moroney J.V."/>
            <person name="Moseley J."/>
            <person name="Napoli C."/>
            <person name="Nedelcu A.M."/>
            <person name="Niyogi K."/>
            <person name="Novoselov S.V."/>
            <person name="Paulsen I.T."/>
            <person name="Pazour G."/>
            <person name="Purton S."/>
            <person name="Ral J.P."/>
            <person name="Riano-Pachon D.M."/>
            <person name="Riekhof W."/>
            <person name="Rymarquis L."/>
            <person name="Schroda M."/>
            <person name="Stern D."/>
            <person name="Umen J."/>
            <person name="Willows R."/>
            <person name="Wilson N."/>
            <person name="Zimmer S.L."/>
            <person name="Allmer J."/>
            <person name="Balk J."/>
            <person name="Bisova K."/>
            <person name="Chen C.J."/>
            <person name="Elias M."/>
            <person name="Gendler K."/>
            <person name="Hauser C."/>
            <person name="Lamb M.R."/>
            <person name="Ledford H."/>
            <person name="Long J.C."/>
            <person name="Minagawa J."/>
            <person name="Page M.D."/>
            <person name="Pan J."/>
            <person name="Pootakham W."/>
            <person name="Roje S."/>
            <person name="Rose A."/>
            <person name="Stahlberg E."/>
            <person name="Terauchi A.M."/>
            <person name="Yang P."/>
            <person name="Ball S."/>
            <person name="Bowler C."/>
            <person name="Dieckmann C.L."/>
            <person name="Gladyshev V.N."/>
            <person name="Green P."/>
            <person name="Jorgensen R."/>
            <person name="Mayfield S."/>
            <person name="Mueller-Roeber B."/>
            <person name="Rajamani S."/>
            <person name="Sayre R.T."/>
            <person name="Brokstein P."/>
            <person name="Dubchak I."/>
            <person name="Goodstein D."/>
            <person name="Hornick L."/>
            <person name="Huang Y.W."/>
            <person name="Jhaveri J."/>
            <person name="Luo Y."/>
            <person name="Martinez D."/>
            <person name="Ngau W.C."/>
            <person name="Otillar B."/>
            <person name="Poliakov A."/>
            <person name="Porter A."/>
            <person name="Szajkowski L."/>
            <person name="Werner G."/>
            <person name="Zhou K."/>
            <person name="Grigoriev I.V."/>
            <person name="Rokhsar D.S."/>
            <person name="Grossman A.R."/>
        </authorList>
    </citation>
    <scope>NUCLEOTIDE SEQUENCE [LARGE SCALE GENOMIC DNA]</scope>
    <source>
        <strain evidence="12">CC-503</strain>
    </source>
</reference>
<keyword evidence="5 10" id="KW-0812">Transmembrane</keyword>
<evidence type="ECO:0000256" key="2">
    <source>
        <dbReference type="ARBA" id="ARBA00007809"/>
    </source>
</evidence>
<dbReference type="Gene3D" id="1.20.1280.290">
    <property type="match status" value="2"/>
</dbReference>
<evidence type="ECO:0000256" key="9">
    <source>
        <dbReference type="SAM" id="MobiDB-lite"/>
    </source>
</evidence>
<dbReference type="RefSeq" id="XP_042922915.1">
    <property type="nucleotide sequence ID" value="XM_043064347.1"/>
</dbReference>
<evidence type="ECO:0008006" key="13">
    <source>
        <dbReference type="Google" id="ProtNLM"/>
    </source>
</evidence>
<organism evidence="11 12">
    <name type="scientific">Chlamydomonas reinhardtii</name>
    <name type="common">Chlamydomonas smithii</name>
    <dbReference type="NCBI Taxonomy" id="3055"/>
    <lineage>
        <taxon>Eukaryota</taxon>
        <taxon>Viridiplantae</taxon>
        <taxon>Chlorophyta</taxon>
        <taxon>core chlorophytes</taxon>
        <taxon>Chlorophyceae</taxon>
        <taxon>CS clade</taxon>
        <taxon>Chlamydomonadales</taxon>
        <taxon>Chlamydomonadaceae</taxon>
        <taxon>Chlamydomonas</taxon>
    </lineage>
</organism>
<evidence type="ECO:0000256" key="5">
    <source>
        <dbReference type="ARBA" id="ARBA00022692"/>
    </source>
</evidence>
<keyword evidence="4" id="KW-0762">Sugar transport</keyword>
<sequence length="395" mass="39447">MGVFTEHVVPIFGNILACAMLVSPFPAVLRLRAAGKLGDINPLPYPMTVVNAAGWVAYGFAVANPYIFPANVVGFLAGVFFTFTAYAAAPKQVQDRITGIMVAASAHYIMLGLIACFALSHTAGARMWGTSAVVILMLYYFVPLSTMVQIVKTRNAASIYPPLAITAIANGLMWSIYGFAIMDINLWLPNLFGSIVGVIQLLLRLVYGAKPTAAAAGGGALAVGAGAVAADDEETAAFAKTGAEPSGAELQARLHSGTPLLGAGGVGRSCGCPAAAAAAVPVAAEATAAGEAMENGHSCGEGECRGSSGRIGSGSCLQPDGGGSDGGGGGSDRGGGGGSSCESTSSFVGGGAVCPMAPPRLVSEPQQEQDDANGADQDRDAVGAGVKAGGSDAAQ</sequence>
<feature type="transmembrane region" description="Helical" evidence="10">
    <location>
        <begin position="127"/>
        <end position="147"/>
    </location>
</feature>
<dbReference type="GO" id="GO:0051119">
    <property type="term" value="F:sugar transmembrane transporter activity"/>
    <property type="evidence" value="ECO:0007669"/>
    <property type="project" value="InterPro"/>
</dbReference>
<dbReference type="Pfam" id="PF03083">
    <property type="entry name" value="MtN3_slv"/>
    <property type="match status" value="2"/>
</dbReference>
<dbReference type="PANTHER" id="PTHR10791:SF224">
    <property type="entry name" value="SUGAR TRANSPORTER SWEET"/>
    <property type="match status" value="1"/>
</dbReference>
<keyword evidence="3" id="KW-0813">Transport</keyword>
<dbReference type="InParanoid" id="A0A2K3DKK7"/>
<dbReference type="AlphaFoldDB" id="A0A2K3DKK7"/>
<dbReference type="GO" id="GO:0016020">
    <property type="term" value="C:membrane"/>
    <property type="evidence" value="ECO:0007669"/>
    <property type="project" value="InterPro"/>
</dbReference>
<evidence type="ECO:0000313" key="11">
    <source>
        <dbReference type="EMBL" id="PNW81051.1"/>
    </source>
</evidence>
<dbReference type="FunCoup" id="A0A2K3DKK7">
    <property type="interactions" value="1086"/>
</dbReference>
<keyword evidence="8 10" id="KW-0472">Membrane</keyword>
<evidence type="ECO:0000256" key="4">
    <source>
        <dbReference type="ARBA" id="ARBA00022597"/>
    </source>
</evidence>
<dbReference type="OrthoDB" id="409725at2759"/>
<dbReference type="InterPro" id="IPR004316">
    <property type="entry name" value="SWEET_rpt"/>
</dbReference>
<dbReference type="Proteomes" id="UP000006906">
    <property type="component" value="Chromosome 7"/>
</dbReference>
<evidence type="ECO:0000256" key="1">
    <source>
        <dbReference type="ARBA" id="ARBA00004127"/>
    </source>
</evidence>
<feature type="transmembrane region" description="Helical" evidence="10">
    <location>
        <begin position="12"/>
        <end position="31"/>
    </location>
</feature>
<evidence type="ECO:0000256" key="7">
    <source>
        <dbReference type="ARBA" id="ARBA00022989"/>
    </source>
</evidence>
<gene>
    <name evidence="11" type="ORF">CHLRE_07g340700v5</name>
</gene>
<evidence type="ECO:0000256" key="10">
    <source>
        <dbReference type="SAM" id="Phobius"/>
    </source>
</evidence>
<feature type="transmembrane region" description="Helical" evidence="10">
    <location>
        <begin position="43"/>
        <end position="61"/>
    </location>
</feature>
<comment type="subcellular location">
    <subcellularLocation>
        <location evidence="1">Endomembrane system</location>
        <topology evidence="1">Multi-pass membrane protein</topology>
    </subcellularLocation>
</comment>
<keyword evidence="12" id="KW-1185">Reference proteome</keyword>
<dbReference type="InterPro" id="IPR047664">
    <property type="entry name" value="SWEET"/>
</dbReference>
<dbReference type="STRING" id="3055.A0A2K3DKK7"/>
<feature type="region of interest" description="Disordered" evidence="9">
    <location>
        <begin position="310"/>
        <end position="395"/>
    </location>
</feature>
<comment type="similarity">
    <text evidence="2">Belongs to the SWEET sugar transporter family.</text>
</comment>
<dbReference type="GO" id="GO:0012505">
    <property type="term" value="C:endomembrane system"/>
    <property type="evidence" value="ECO:0007669"/>
    <property type="project" value="UniProtKB-SubCell"/>
</dbReference>
<feature type="transmembrane region" description="Helical" evidence="10">
    <location>
        <begin position="186"/>
        <end position="207"/>
    </location>
</feature>
<name>A0A2K3DKK7_CHLRE</name>
<evidence type="ECO:0000256" key="6">
    <source>
        <dbReference type="ARBA" id="ARBA00022737"/>
    </source>
</evidence>
<protein>
    <recommendedName>
        <fullName evidence="13">Bidirectional sugar transporter SWEET</fullName>
    </recommendedName>
</protein>
<evidence type="ECO:0000313" key="12">
    <source>
        <dbReference type="Proteomes" id="UP000006906"/>
    </source>
</evidence>
<feature type="transmembrane region" description="Helical" evidence="10">
    <location>
        <begin position="159"/>
        <end position="180"/>
    </location>
</feature>
<keyword evidence="6" id="KW-0677">Repeat</keyword>
<feature type="transmembrane region" description="Helical" evidence="10">
    <location>
        <begin position="67"/>
        <end position="88"/>
    </location>
</feature>
<dbReference type="GeneID" id="5718101"/>
<dbReference type="ExpressionAtlas" id="A0A2K3DKK7">
    <property type="expression patterns" value="baseline"/>
</dbReference>
<dbReference type="EMBL" id="CM008968">
    <property type="protein sequence ID" value="PNW81051.1"/>
    <property type="molecule type" value="Genomic_DNA"/>
</dbReference>
<feature type="transmembrane region" description="Helical" evidence="10">
    <location>
        <begin position="100"/>
        <end position="121"/>
    </location>
</feature>
<dbReference type="PANTHER" id="PTHR10791">
    <property type="entry name" value="RAG1-ACTIVATING PROTEIN 1"/>
    <property type="match status" value="1"/>
</dbReference>
<keyword evidence="7 10" id="KW-1133">Transmembrane helix</keyword>
<accession>A0A2K3DKK7</accession>
<evidence type="ECO:0000256" key="3">
    <source>
        <dbReference type="ARBA" id="ARBA00022448"/>
    </source>
</evidence>
<dbReference type="Gramene" id="PNW81051">
    <property type="protein sequence ID" value="PNW81051"/>
    <property type="gene ID" value="CHLRE_07g340700v5"/>
</dbReference>
<dbReference type="SMR" id="A0A2K3DKK7"/>
<feature type="compositionally biased region" description="Gly residues" evidence="9">
    <location>
        <begin position="320"/>
        <end position="339"/>
    </location>
</feature>